<evidence type="ECO:0000313" key="2">
    <source>
        <dbReference type="EMBL" id="KAG6479571.1"/>
    </source>
</evidence>
<organism evidence="2 3">
    <name type="scientific">Zingiber officinale</name>
    <name type="common">Ginger</name>
    <name type="synonym">Amomum zingiber</name>
    <dbReference type="NCBI Taxonomy" id="94328"/>
    <lineage>
        <taxon>Eukaryota</taxon>
        <taxon>Viridiplantae</taxon>
        <taxon>Streptophyta</taxon>
        <taxon>Embryophyta</taxon>
        <taxon>Tracheophyta</taxon>
        <taxon>Spermatophyta</taxon>
        <taxon>Magnoliopsida</taxon>
        <taxon>Liliopsida</taxon>
        <taxon>Zingiberales</taxon>
        <taxon>Zingiberaceae</taxon>
        <taxon>Zingiber</taxon>
    </lineage>
</organism>
<feature type="compositionally biased region" description="Basic and acidic residues" evidence="1">
    <location>
        <begin position="47"/>
        <end position="56"/>
    </location>
</feature>
<gene>
    <name evidence="2" type="ORF">ZIOFF_063038</name>
</gene>
<feature type="region of interest" description="Disordered" evidence="1">
    <location>
        <begin position="125"/>
        <end position="145"/>
    </location>
</feature>
<proteinExistence type="predicted"/>
<evidence type="ECO:0000313" key="3">
    <source>
        <dbReference type="Proteomes" id="UP000734854"/>
    </source>
</evidence>
<feature type="region of interest" description="Disordered" evidence="1">
    <location>
        <begin position="25"/>
        <end position="60"/>
    </location>
</feature>
<dbReference type="EMBL" id="JACMSC010000017">
    <property type="protein sequence ID" value="KAG6479571.1"/>
    <property type="molecule type" value="Genomic_DNA"/>
</dbReference>
<reference evidence="2 3" key="1">
    <citation type="submission" date="2020-08" db="EMBL/GenBank/DDBJ databases">
        <title>Plant Genome Project.</title>
        <authorList>
            <person name="Zhang R.-G."/>
        </authorList>
    </citation>
    <scope>NUCLEOTIDE SEQUENCE [LARGE SCALE GENOMIC DNA]</scope>
    <source>
        <tissue evidence="2">Rhizome</tissue>
    </source>
</reference>
<dbReference type="Proteomes" id="UP000734854">
    <property type="component" value="Unassembled WGS sequence"/>
</dbReference>
<protein>
    <submittedName>
        <fullName evidence="2">Uncharacterized protein</fullName>
    </submittedName>
</protein>
<accession>A0A8J5F1Y9</accession>
<dbReference type="AlphaFoldDB" id="A0A8J5F1Y9"/>
<evidence type="ECO:0000256" key="1">
    <source>
        <dbReference type="SAM" id="MobiDB-lite"/>
    </source>
</evidence>
<keyword evidence="3" id="KW-1185">Reference proteome</keyword>
<sequence>MEITMQQQPIHLTLLSHYRTTSALKRRQGSEVGHRRRDHSEEEDVEAVARWKKDSPLDASEPALGQQKVVGVGRGEELVGSVSCSQRFFPYWSDIKHEIKMEITMQQQPIHLTLLSHCRTTSALRRRQGSEVGHRRRDHSEEEDVEAVARWKKDSPLDASEPALGQQKVVGEGRGEELVGSLFIVCDEGAATKISTSLSGERETSLPGGDLIGTHDHCWHRGGSVARLFIPLEASKHDHHQIYRYGHLTSLGHFLFFGSPMSAGGPLLALQP</sequence>
<name>A0A8J5F1Y9_ZINOF</name>
<comment type="caution">
    <text evidence="2">The sequence shown here is derived from an EMBL/GenBank/DDBJ whole genome shotgun (WGS) entry which is preliminary data.</text>
</comment>